<evidence type="ECO:0000256" key="1">
    <source>
        <dbReference type="ARBA" id="ARBA00023015"/>
    </source>
</evidence>
<dbReference type="PANTHER" id="PTHR30363:SF56">
    <property type="entry name" value="TRANSCRIPTIONAL REGULATOR, DEOR FAMILY"/>
    <property type="match status" value="1"/>
</dbReference>
<dbReference type="PROSITE" id="PS51000">
    <property type="entry name" value="HTH_DEOR_2"/>
    <property type="match status" value="1"/>
</dbReference>
<dbReference type="EMBL" id="QUSM01000002">
    <property type="protein sequence ID" value="RGD75039.1"/>
    <property type="molecule type" value="Genomic_DNA"/>
</dbReference>
<organism evidence="4 5">
    <name type="scientific">Anaerofustis stercorihominis</name>
    <dbReference type="NCBI Taxonomy" id="214853"/>
    <lineage>
        <taxon>Bacteria</taxon>
        <taxon>Bacillati</taxon>
        <taxon>Bacillota</taxon>
        <taxon>Clostridia</taxon>
        <taxon>Eubacteriales</taxon>
        <taxon>Eubacteriaceae</taxon>
        <taxon>Anaerofustis</taxon>
    </lineage>
</organism>
<reference evidence="4 5" key="1">
    <citation type="submission" date="2018-08" db="EMBL/GenBank/DDBJ databases">
        <title>A genome reference for cultivated species of the human gut microbiota.</title>
        <authorList>
            <person name="Zou Y."/>
            <person name="Xue W."/>
            <person name="Luo G."/>
        </authorList>
    </citation>
    <scope>NUCLEOTIDE SEQUENCE [LARGE SCALE GENOMIC DNA]</scope>
    <source>
        <strain evidence="4 5">AM25-6</strain>
    </source>
</reference>
<dbReference type="PANTHER" id="PTHR30363">
    <property type="entry name" value="HTH-TYPE TRANSCRIPTIONAL REGULATOR SRLR-RELATED"/>
    <property type="match status" value="1"/>
</dbReference>
<dbReference type="PRINTS" id="PR00037">
    <property type="entry name" value="HTHLACR"/>
</dbReference>
<dbReference type="SMART" id="SM00420">
    <property type="entry name" value="HTH_DEOR"/>
    <property type="match status" value="1"/>
</dbReference>
<dbReference type="InterPro" id="IPR036390">
    <property type="entry name" value="WH_DNA-bd_sf"/>
</dbReference>
<sequence length="261" mass="28832">MILYTYKKGSDNMLTEKRYEKILEMLNEKSVLTVKEITQALRSSDATTRRDLQALDNMGKLKKVHGGAAKIENSSFIKKEEDIITRENINKEEKDKIGKKAASLIEENDFIYLDAGTSTGAMIKYITAKNVTFVTNGLYHALTLSKMGYKVFITSGEAREITGSVVGSEAVKSLVKYNFTKGFFGTNGIDIKAGYTTYAEKEALIKGAAIKKGKEAFILSDDSKFNKIAPITFANIKDAVIITSSDVNNSFKGKTKILEAK</sequence>
<feature type="domain" description="HTH deoR-type" evidence="3">
    <location>
        <begin position="15"/>
        <end position="70"/>
    </location>
</feature>
<evidence type="ECO:0000259" key="3">
    <source>
        <dbReference type="PROSITE" id="PS51000"/>
    </source>
</evidence>
<keyword evidence="2" id="KW-0804">Transcription</keyword>
<dbReference type="Gene3D" id="3.40.50.1360">
    <property type="match status" value="1"/>
</dbReference>
<dbReference type="AlphaFoldDB" id="A0A3E3E1I4"/>
<dbReference type="InterPro" id="IPR050313">
    <property type="entry name" value="Carb_Metab_HTH_regulators"/>
</dbReference>
<dbReference type="Proteomes" id="UP000261212">
    <property type="component" value="Unassembled WGS sequence"/>
</dbReference>
<dbReference type="SUPFAM" id="SSF100950">
    <property type="entry name" value="NagB/RpiA/CoA transferase-like"/>
    <property type="match status" value="1"/>
</dbReference>
<evidence type="ECO:0000313" key="5">
    <source>
        <dbReference type="Proteomes" id="UP000261212"/>
    </source>
</evidence>
<accession>A0A3E3E1I4</accession>
<dbReference type="GO" id="GO:0003700">
    <property type="term" value="F:DNA-binding transcription factor activity"/>
    <property type="evidence" value="ECO:0007669"/>
    <property type="project" value="InterPro"/>
</dbReference>
<dbReference type="InterPro" id="IPR014036">
    <property type="entry name" value="DeoR-like_C"/>
</dbReference>
<dbReference type="InterPro" id="IPR037171">
    <property type="entry name" value="NagB/RpiA_transferase-like"/>
</dbReference>
<protein>
    <submittedName>
        <fullName evidence="4">DeoR/GlpR transcriptional regulator</fullName>
    </submittedName>
</protein>
<dbReference type="InterPro" id="IPR001034">
    <property type="entry name" value="DeoR_HTH"/>
</dbReference>
<name>A0A3E3E1I4_9FIRM</name>
<comment type="caution">
    <text evidence="4">The sequence shown here is derived from an EMBL/GenBank/DDBJ whole genome shotgun (WGS) entry which is preliminary data.</text>
</comment>
<dbReference type="SMART" id="SM01134">
    <property type="entry name" value="DeoRC"/>
    <property type="match status" value="1"/>
</dbReference>
<dbReference type="SUPFAM" id="SSF46785">
    <property type="entry name" value="Winged helix' DNA-binding domain"/>
    <property type="match status" value="1"/>
</dbReference>
<gene>
    <name evidence="4" type="ORF">DW687_01580</name>
</gene>
<proteinExistence type="predicted"/>
<dbReference type="Pfam" id="PF00455">
    <property type="entry name" value="DeoRC"/>
    <property type="match status" value="1"/>
</dbReference>
<dbReference type="Pfam" id="PF08220">
    <property type="entry name" value="HTH_DeoR"/>
    <property type="match status" value="1"/>
</dbReference>
<evidence type="ECO:0000313" key="4">
    <source>
        <dbReference type="EMBL" id="RGD75039.1"/>
    </source>
</evidence>
<evidence type="ECO:0000256" key="2">
    <source>
        <dbReference type="ARBA" id="ARBA00023163"/>
    </source>
</evidence>
<keyword evidence="1" id="KW-0805">Transcription regulation</keyword>